<name>A0A848ILJ2_9BURK</name>
<protein>
    <submittedName>
        <fullName evidence="1">Uncharacterized protein</fullName>
    </submittedName>
</protein>
<dbReference type="RefSeq" id="WP_169489944.1">
    <property type="nucleotide sequence ID" value="NZ_JABBGJ010000049.1"/>
</dbReference>
<comment type="caution">
    <text evidence="1">The sequence shown here is derived from an EMBL/GenBank/DDBJ whole genome shotgun (WGS) entry which is preliminary data.</text>
</comment>
<evidence type="ECO:0000313" key="1">
    <source>
        <dbReference type="EMBL" id="NMM03192.1"/>
    </source>
</evidence>
<dbReference type="EMBL" id="JABBGJ010000049">
    <property type="protein sequence ID" value="NMM03192.1"/>
    <property type="molecule type" value="Genomic_DNA"/>
</dbReference>
<keyword evidence="2" id="KW-1185">Reference proteome</keyword>
<sequence>MTDTVKVISAPERIYLQIGDVGLPAEVDFGELHEVTWCADRQFDTDIAYVRVDAAASDPARDQLPDALRDPRVVNMSVLMVRMISALRRMKEWQNLAGDATDYLTAIGVSKTYTLSAQSSQALPQSSPNDEKGASQ</sequence>
<accession>A0A848ILJ2</accession>
<gene>
    <name evidence="1" type="ORF">HHL24_35470</name>
</gene>
<dbReference type="Proteomes" id="UP000544134">
    <property type="component" value="Unassembled WGS sequence"/>
</dbReference>
<evidence type="ECO:0000313" key="2">
    <source>
        <dbReference type="Proteomes" id="UP000544134"/>
    </source>
</evidence>
<organism evidence="1 2">
    <name type="scientific">Paraburkholderia polaris</name>
    <dbReference type="NCBI Taxonomy" id="2728848"/>
    <lineage>
        <taxon>Bacteria</taxon>
        <taxon>Pseudomonadati</taxon>
        <taxon>Pseudomonadota</taxon>
        <taxon>Betaproteobacteria</taxon>
        <taxon>Burkholderiales</taxon>
        <taxon>Burkholderiaceae</taxon>
        <taxon>Paraburkholderia</taxon>
    </lineage>
</organism>
<reference evidence="1 2" key="1">
    <citation type="submission" date="2020-04" db="EMBL/GenBank/DDBJ databases">
        <title>Paraburkholderia sp. RP-4-7 isolated from soil.</title>
        <authorList>
            <person name="Dahal R.H."/>
        </authorList>
    </citation>
    <scope>NUCLEOTIDE SEQUENCE [LARGE SCALE GENOMIC DNA]</scope>
    <source>
        <strain evidence="1 2">RP-4-7</strain>
    </source>
</reference>
<dbReference type="AlphaFoldDB" id="A0A848ILJ2"/>
<proteinExistence type="predicted"/>